<evidence type="ECO:0000256" key="3">
    <source>
        <dbReference type="ARBA" id="ARBA00022475"/>
    </source>
</evidence>
<evidence type="ECO:0000256" key="6">
    <source>
        <dbReference type="ARBA" id="ARBA00023136"/>
    </source>
</evidence>
<dbReference type="GO" id="GO:0022857">
    <property type="term" value="F:transmembrane transporter activity"/>
    <property type="evidence" value="ECO:0007669"/>
    <property type="project" value="InterPro"/>
</dbReference>
<dbReference type="Pfam" id="PF07690">
    <property type="entry name" value="MFS_1"/>
    <property type="match status" value="1"/>
</dbReference>
<dbReference type="PANTHER" id="PTHR23517:SF2">
    <property type="entry name" value="MULTIDRUG RESISTANCE PROTEIN MDTH"/>
    <property type="match status" value="1"/>
</dbReference>
<feature type="transmembrane region" description="Helical" evidence="7">
    <location>
        <begin position="142"/>
        <end position="161"/>
    </location>
</feature>
<feature type="transmembrane region" description="Helical" evidence="7">
    <location>
        <begin position="295"/>
        <end position="322"/>
    </location>
</feature>
<feature type="transmembrane region" description="Helical" evidence="7">
    <location>
        <begin position="253"/>
        <end position="274"/>
    </location>
</feature>
<keyword evidence="6 7" id="KW-0472">Membrane</keyword>
<gene>
    <name evidence="8" type="ORF">BJ980_001353</name>
</gene>
<evidence type="ECO:0000256" key="5">
    <source>
        <dbReference type="ARBA" id="ARBA00022989"/>
    </source>
</evidence>
<evidence type="ECO:0000313" key="8">
    <source>
        <dbReference type="EMBL" id="NYG58430.1"/>
    </source>
</evidence>
<dbReference type="PANTHER" id="PTHR23517">
    <property type="entry name" value="RESISTANCE PROTEIN MDTM, PUTATIVE-RELATED-RELATED"/>
    <property type="match status" value="1"/>
</dbReference>
<feature type="transmembrane region" description="Helical" evidence="7">
    <location>
        <begin position="383"/>
        <end position="402"/>
    </location>
</feature>
<dbReference type="GO" id="GO:0005886">
    <property type="term" value="C:plasma membrane"/>
    <property type="evidence" value="ECO:0007669"/>
    <property type="project" value="UniProtKB-SubCell"/>
</dbReference>
<evidence type="ECO:0000256" key="1">
    <source>
        <dbReference type="ARBA" id="ARBA00004651"/>
    </source>
</evidence>
<feature type="transmembrane region" description="Helical" evidence="7">
    <location>
        <begin position="50"/>
        <end position="70"/>
    </location>
</feature>
<evidence type="ECO:0000313" key="9">
    <source>
        <dbReference type="Proteomes" id="UP000540656"/>
    </source>
</evidence>
<evidence type="ECO:0000256" key="2">
    <source>
        <dbReference type="ARBA" id="ARBA00022448"/>
    </source>
</evidence>
<evidence type="ECO:0000256" key="7">
    <source>
        <dbReference type="SAM" id="Phobius"/>
    </source>
</evidence>
<dbReference type="InterPro" id="IPR036259">
    <property type="entry name" value="MFS_trans_sf"/>
</dbReference>
<feature type="transmembrane region" description="Helical" evidence="7">
    <location>
        <begin position="90"/>
        <end position="112"/>
    </location>
</feature>
<protein>
    <recommendedName>
        <fullName evidence="10">MFS transporter</fullName>
    </recommendedName>
</protein>
<feature type="transmembrane region" description="Helical" evidence="7">
    <location>
        <begin position="222"/>
        <end position="247"/>
    </location>
</feature>
<name>A0A7Y9S2T0_9ACTN</name>
<keyword evidence="4 7" id="KW-0812">Transmembrane</keyword>
<dbReference type="EMBL" id="JACCAA010000001">
    <property type="protein sequence ID" value="NYG58430.1"/>
    <property type="molecule type" value="Genomic_DNA"/>
</dbReference>
<organism evidence="8 9">
    <name type="scientific">Nocardioides daedukensis</name>
    <dbReference type="NCBI Taxonomy" id="634462"/>
    <lineage>
        <taxon>Bacteria</taxon>
        <taxon>Bacillati</taxon>
        <taxon>Actinomycetota</taxon>
        <taxon>Actinomycetes</taxon>
        <taxon>Propionibacteriales</taxon>
        <taxon>Nocardioidaceae</taxon>
        <taxon>Nocardioides</taxon>
    </lineage>
</organism>
<keyword evidence="5 7" id="KW-1133">Transmembrane helix</keyword>
<dbReference type="RefSeq" id="WP_218855433.1">
    <property type="nucleotide sequence ID" value="NZ_JACCAA010000001.1"/>
</dbReference>
<keyword evidence="2" id="KW-0813">Transport</keyword>
<feature type="transmembrane region" description="Helical" evidence="7">
    <location>
        <begin position="20"/>
        <end position="43"/>
    </location>
</feature>
<dbReference type="InterPro" id="IPR011701">
    <property type="entry name" value="MFS"/>
</dbReference>
<dbReference type="AlphaFoldDB" id="A0A7Y9S2T0"/>
<accession>A0A7Y9S2T0</accession>
<comment type="subcellular location">
    <subcellularLocation>
        <location evidence="1">Cell membrane</location>
        <topology evidence="1">Multi-pass membrane protein</topology>
    </subcellularLocation>
</comment>
<dbReference type="Gene3D" id="1.20.1250.20">
    <property type="entry name" value="MFS general substrate transporter like domains"/>
    <property type="match status" value="1"/>
</dbReference>
<proteinExistence type="predicted"/>
<feature type="transmembrane region" description="Helical" evidence="7">
    <location>
        <begin position="167"/>
        <end position="186"/>
    </location>
</feature>
<dbReference type="Proteomes" id="UP000540656">
    <property type="component" value="Unassembled WGS sequence"/>
</dbReference>
<keyword evidence="9" id="KW-1185">Reference proteome</keyword>
<reference evidence="8 9" key="1">
    <citation type="submission" date="2020-07" db="EMBL/GenBank/DDBJ databases">
        <title>Sequencing the genomes of 1000 actinobacteria strains.</title>
        <authorList>
            <person name="Klenk H.-P."/>
        </authorList>
    </citation>
    <scope>NUCLEOTIDE SEQUENCE [LARGE SCALE GENOMIC DNA]</scope>
    <source>
        <strain evidence="8 9">DSM 23819</strain>
    </source>
</reference>
<keyword evidence="3" id="KW-1003">Cell membrane</keyword>
<evidence type="ECO:0000256" key="4">
    <source>
        <dbReference type="ARBA" id="ARBA00022692"/>
    </source>
</evidence>
<comment type="caution">
    <text evidence="8">The sequence shown here is derived from an EMBL/GenBank/DDBJ whole genome shotgun (WGS) entry which is preliminary data.</text>
</comment>
<evidence type="ECO:0008006" key="10">
    <source>
        <dbReference type="Google" id="ProtNLM"/>
    </source>
</evidence>
<dbReference type="InterPro" id="IPR050171">
    <property type="entry name" value="MFS_Transporters"/>
</dbReference>
<dbReference type="SUPFAM" id="SSF103473">
    <property type="entry name" value="MFS general substrate transporter"/>
    <property type="match status" value="1"/>
</dbReference>
<sequence>MRDTLFPADAVRRALTAATMAGALANGLFISVSALYFTFVIGLSATSVGLGLTIAGGVGVLASYAGGPLADTFGPDRLQVWTTGVQGLALLAYVTADDMLSFVLIACVVVGARSMQGTAKSTLQARWFTGPERVDIRARLRVVTNVFIGIGTCLAAVALVIGTADAYRLTMVLVGLVNLLAVWPLLGLRARVPGLAEGLAPTRGRRAVNPVRLRSPWRDRTYLSSVALNSVLAMQFGIQNVGIPLWIAHHTQAPLVMVSVLMVTNTVLVSLLQVRAARGTHDVRAAGRVVRRGSLLLAVACVVYAASGETGATLAIVLLVVAELFSTFAEISTEAGGWGLAFELADQANAGAYQGMSSTGYSIANMLAPLVITSTAIAWEGPGWLLLAGIFVLAGMGVATVAERAALADPQRREYVASETAT</sequence>